<sequence>MHNSGSLLRTTELYSGQESSYVGSPAANQPLFQGDANRKYKELVRQLPSRVCIDALVQTFFSNINWQYDLLEEAFFKEQLATWGKLSYSDLQEGFGRLELGILVFPALLFQVLAQALLFHPPDDEKIKSLMTMADMTFQDLGSEYSDIGAELLILLGKKNITIDLVQAGLLRASFLKSSGTVVEAWHALGAAIRDAQEIGLHTGRIISDQSPGYTKDEKQRISLVGHKVWVVLHIWDIHMAVVLGRPIMTDLQIDRFANTIQDEGDRQELFSHWQNEVDHPRPFDIILAGYNVAYRYFKDIHQIENNGAHTQDYSVVEHIHSAIKKNLESLPSWCRLDNPDTKFDRLHACQWLPVAREGLSSLINLVLLTLHRPFIFFVANSRTEALKAGISILRAQERLFEQSEPHQHKVFNPVYASFDAIVLIAALCLVFPNHHYELRADCIDVIEKGMRRLGIIGQFNSMASSAHGVVCSLYHRLRHQLGNPEIIEDATAVSSNSKWTTPNSDMDTSNGAQSEITLDTILPPRPTHDLFFDHVSSAQVPFVDISDGITMDSLTASITDNWDFEGAFSDSSFWSFMNDFNH</sequence>
<dbReference type="GO" id="GO:0008270">
    <property type="term" value="F:zinc ion binding"/>
    <property type="evidence" value="ECO:0007669"/>
    <property type="project" value="InterPro"/>
</dbReference>
<gene>
    <name evidence="6" type="ORF">N7456_008758</name>
</gene>
<keyword evidence="7" id="KW-1185">Reference proteome</keyword>
<evidence type="ECO:0000256" key="3">
    <source>
        <dbReference type="ARBA" id="ARBA00023163"/>
    </source>
</evidence>
<dbReference type="OrthoDB" id="5344325at2759"/>
<accession>A0A9W9K5H1</accession>
<dbReference type="GO" id="GO:0006351">
    <property type="term" value="P:DNA-templated transcription"/>
    <property type="evidence" value="ECO:0007669"/>
    <property type="project" value="InterPro"/>
</dbReference>
<dbReference type="PANTHER" id="PTHR31001">
    <property type="entry name" value="UNCHARACTERIZED TRANSCRIPTIONAL REGULATORY PROTEIN"/>
    <property type="match status" value="1"/>
</dbReference>
<evidence type="ECO:0000313" key="7">
    <source>
        <dbReference type="Proteomes" id="UP001149165"/>
    </source>
</evidence>
<dbReference type="EMBL" id="JAPQKH010000006">
    <property type="protein sequence ID" value="KAJ5092897.1"/>
    <property type="molecule type" value="Genomic_DNA"/>
</dbReference>
<dbReference type="GO" id="GO:0003677">
    <property type="term" value="F:DNA binding"/>
    <property type="evidence" value="ECO:0007669"/>
    <property type="project" value="InterPro"/>
</dbReference>
<dbReference type="PANTHER" id="PTHR31001:SF87">
    <property type="entry name" value="COL-21"/>
    <property type="match status" value="1"/>
</dbReference>
<reference evidence="6" key="2">
    <citation type="journal article" date="2023" name="IMA Fungus">
        <title>Comparative genomic study of the Penicillium genus elucidates a diverse pangenome and 15 lateral gene transfer events.</title>
        <authorList>
            <person name="Petersen C."/>
            <person name="Sorensen T."/>
            <person name="Nielsen M.R."/>
            <person name="Sondergaard T.E."/>
            <person name="Sorensen J.L."/>
            <person name="Fitzpatrick D.A."/>
            <person name="Frisvad J.C."/>
            <person name="Nielsen K.L."/>
        </authorList>
    </citation>
    <scope>NUCLEOTIDE SEQUENCE</scope>
    <source>
        <strain evidence="6">IBT 30069</strain>
    </source>
</reference>
<comment type="subcellular location">
    <subcellularLocation>
        <location evidence="1">Nucleus</location>
    </subcellularLocation>
</comment>
<dbReference type="Pfam" id="PF04082">
    <property type="entry name" value="Fungal_trans"/>
    <property type="match status" value="1"/>
</dbReference>
<proteinExistence type="predicted"/>
<comment type="caution">
    <text evidence="6">The sequence shown here is derived from an EMBL/GenBank/DDBJ whole genome shotgun (WGS) entry which is preliminary data.</text>
</comment>
<evidence type="ECO:0000256" key="1">
    <source>
        <dbReference type="ARBA" id="ARBA00004123"/>
    </source>
</evidence>
<evidence type="ECO:0000259" key="5">
    <source>
        <dbReference type="SMART" id="SM00906"/>
    </source>
</evidence>
<dbReference type="InterPro" id="IPR007219">
    <property type="entry name" value="XnlR_reg_dom"/>
</dbReference>
<dbReference type="CDD" id="cd12148">
    <property type="entry name" value="fungal_TF_MHR"/>
    <property type="match status" value="1"/>
</dbReference>
<dbReference type="AlphaFoldDB" id="A0A9W9K5H1"/>
<dbReference type="InterPro" id="IPR050613">
    <property type="entry name" value="Sec_Metabolite_Reg"/>
</dbReference>
<dbReference type="Proteomes" id="UP001149165">
    <property type="component" value="Unassembled WGS sequence"/>
</dbReference>
<evidence type="ECO:0000256" key="4">
    <source>
        <dbReference type="ARBA" id="ARBA00023242"/>
    </source>
</evidence>
<keyword evidence="2" id="KW-0805">Transcription regulation</keyword>
<dbReference type="GO" id="GO:0005634">
    <property type="term" value="C:nucleus"/>
    <property type="evidence" value="ECO:0007669"/>
    <property type="project" value="UniProtKB-SubCell"/>
</dbReference>
<keyword evidence="4" id="KW-0539">Nucleus</keyword>
<evidence type="ECO:0000256" key="2">
    <source>
        <dbReference type="ARBA" id="ARBA00023015"/>
    </source>
</evidence>
<protein>
    <submittedName>
        <fullName evidence="6">Transcriptional regulator family: Fungal Specific TF</fullName>
    </submittedName>
</protein>
<keyword evidence="3" id="KW-0804">Transcription</keyword>
<dbReference type="SMART" id="SM00906">
    <property type="entry name" value="Fungal_trans"/>
    <property type="match status" value="1"/>
</dbReference>
<organism evidence="6 7">
    <name type="scientific">Penicillium angulare</name>
    <dbReference type="NCBI Taxonomy" id="116970"/>
    <lineage>
        <taxon>Eukaryota</taxon>
        <taxon>Fungi</taxon>
        <taxon>Dikarya</taxon>
        <taxon>Ascomycota</taxon>
        <taxon>Pezizomycotina</taxon>
        <taxon>Eurotiomycetes</taxon>
        <taxon>Eurotiomycetidae</taxon>
        <taxon>Eurotiales</taxon>
        <taxon>Aspergillaceae</taxon>
        <taxon>Penicillium</taxon>
    </lineage>
</organism>
<reference evidence="6" key="1">
    <citation type="submission" date="2022-11" db="EMBL/GenBank/DDBJ databases">
        <authorList>
            <person name="Petersen C."/>
        </authorList>
    </citation>
    <scope>NUCLEOTIDE SEQUENCE</scope>
    <source>
        <strain evidence="6">IBT 30069</strain>
    </source>
</reference>
<evidence type="ECO:0000313" key="6">
    <source>
        <dbReference type="EMBL" id="KAJ5092897.1"/>
    </source>
</evidence>
<name>A0A9W9K5H1_9EURO</name>
<feature type="domain" description="Xylanolytic transcriptional activator regulatory" evidence="5">
    <location>
        <begin position="185"/>
        <end position="264"/>
    </location>
</feature>